<dbReference type="InterPro" id="IPR051134">
    <property type="entry name" value="PPP_phosphatase"/>
</dbReference>
<comment type="caution">
    <text evidence="6">The sequence shown here is derived from an EMBL/GenBank/DDBJ whole genome shotgun (WGS) entry which is preliminary data.</text>
</comment>
<evidence type="ECO:0000256" key="3">
    <source>
        <dbReference type="ARBA" id="ARBA00023211"/>
    </source>
</evidence>
<dbReference type="PRINTS" id="PR00114">
    <property type="entry name" value="STPHPHTASE"/>
</dbReference>
<dbReference type="GO" id="GO:0046872">
    <property type="term" value="F:metal ion binding"/>
    <property type="evidence" value="ECO:0007669"/>
    <property type="project" value="UniProtKB-KW"/>
</dbReference>
<gene>
    <name evidence="6" type="ORF">D8674_035313</name>
</gene>
<proteinExistence type="predicted"/>
<name>A0A5N5GCU4_9ROSA</name>
<keyword evidence="7" id="KW-1185">Reference proteome</keyword>
<evidence type="ECO:0000256" key="4">
    <source>
        <dbReference type="SAM" id="MobiDB-lite"/>
    </source>
</evidence>
<reference evidence="7" key="2">
    <citation type="submission" date="2019-10" db="EMBL/GenBank/DDBJ databases">
        <title>A de novo genome assembly of a pear dwarfing rootstock.</title>
        <authorList>
            <person name="Wang F."/>
            <person name="Wang J."/>
            <person name="Li S."/>
            <person name="Zhang Y."/>
            <person name="Fang M."/>
            <person name="Ma L."/>
            <person name="Zhao Y."/>
            <person name="Jiang S."/>
        </authorList>
    </citation>
    <scope>NUCLEOTIDE SEQUENCE [LARGE SCALE GENOMIC DNA]</scope>
</reference>
<dbReference type="Pfam" id="PF00149">
    <property type="entry name" value="Metallophos"/>
    <property type="match status" value="1"/>
</dbReference>
<dbReference type="PANTHER" id="PTHR45668">
    <property type="entry name" value="SERINE/THREONINE-PROTEIN PHOSPHATASE 5-RELATED"/>
    <property type="match status" value="1"/>
</dbReference>
<dbReference type="EMBL" id="SMOL01000458">
    <property type="protein sequence ID" value="KAB2612997.1"/>
    <property type="molecule type" value="Genomic_DNA"/>
</dbReference>
<reference evidence="6 7" key="3">
    <citation type="submission" date="2019-11" db="EMBL/GenBank/DDBJ databases">
        <title>A de novo genome assembly of a pear dwarfing rootstock.</title>
        <authorList>
            <person name="Wang F."/>
            <person name="Wang J."/>
            <person name="Li S."/>
            <person name="Zhang Y."/>
            <person name="Fang M."/>
            <person name="Ma L."/>
            <person name="Zhao Y."/>
            <person name="Jiang S."/>
        </authorList>
    </citation>
    <scope>NUCLEOTIDE SEQUENCE [LARGE SCALE GENOMIC DNA]</scope>
    <source>
        <strain evidence="6">S2</strain>
        <tissue evidence="6">Leaf</tissue>
    </source>
</reference>
<organism evidence="6 7">
    <name type="scientific">Pyrus ussuriensis x Pyrus communis</name>
    <dbReference type="NCBI Taxonomy" id="2448454"/>
    <lineage>
        <taxon>Eukaryota</taxon>
        <taxon>Viridiplantae</taxon>
        <taxon>Streptophyta</taxon>
        <taxon>Embryophyta</taxon>
        <taxon>Tracheophyta</taxon>
        <taxon>Spermatophyta</taxon>
        <taxon>Magnoliopsida</taxon>
        <taxon>eudicotyledons</taxon>
        <taxon>Gunneridae</taxon>
        <taxon>Pentapetalae</taxon>
        <taxon>rosids</taxon>
        <taxon>fabids</taxon>
        <taxon>Rosales</taxon>
        <taxon>Rosaceae</taxon>
        <taxon>Amygdaloideae</taxon>
        <taxon>Maleae</taxon>
        <taxon>Pyrus</taxon>
    </lineage>
</organism>
<feature type="region of interest" description="Disordered" evidence="4">
    <location>
        <begin position="1"/>
        <end position="25"/>
    </location>
</feature>
<dbReference type="Gene3D" id="3.60.21.10">
    <property type="match status" value="1"/>
</dbReference>
<feature type="domain" description="Serine/threonine specific protein phosphatases" evidence="5">
    <location>
        <begin position="430"/>
        <end position="752"/>
    </location>
</feature>
<dbReference type="InterPro" id="IPR006186">
    <property type="entry name" value="Ser/Thr-sp_prot-phosphatase"/>
</dbReference>
<feature type="compositionally biased region" description="Polar residues" evidence="4">
    <location>
        <begin position="869"/>
        <end position="878"/>
    </location>
</feature>
<dbReference type="PANTHER" id="PTHR45668:SF6">
    <property type="entry name" value="SERINE_THREONINE-PROTEIN PHOSPHATASE"/>
    <property type="match status" value="1"/>
</dbReference>
<feature type="compositionally biased region" description="Basic and acidic residues" evidence="4">
    <location>
        <begin position="1"/>
        <end position="21"/>
    </location>
</feature>
<evidence type="ECO:0000313" key="6">
    <source>
        <dbReference type="EMBL" id="KAB2612997.1"/>
    </source>
</evidence>
<reference evidence="6 7" key="1">
    <citation type="submission" date="2019-09" db="EMBL/GenBank/DDBJ databases">
        <authorList>
            <person name="Ou C."/>
        </authorList>
    </citation>
    <scope>NUCLEOTIDE SEQUENCE [LARGE SCALE GENOMIC DNA]</scope>
    <source>
        <strain evidence="6">S2</strain>
        <tissue evidence="6">Leaf</tissue>
    </source>
</reference>
<dbReference type="OrthoDB" id="445564at2759"/>
<evidence type="ECO:0000259" key="5">
    <source>
        <dbReference type="SMART" id="SM00156"/>
    </source>
</evidence>
<keyword evidence="2" id="KW-0479">Metal-binding</keyword>
<sequence>MYDTGQWEKGEENGDKEKEPTRLGWGGGVLGGGRDLIKTNIDSDFKIAKICVVVGPWVEVGCEQVLRPHNTTDKSCRMHPCLKKLVSSKRLRVESSDSCNFDSTETRTPSALSVSAGHDLFPTKSHLKVSEFRTRTCTEKERMKSDCRKIMESINAMCFENLNDEQVHSLVLMREIARGVLTNRVEKVTSSDVKKALSSSIEKMVDSCREVASILGGISCDGLGTEDVKKVTRMKEIAMGIVSKRPRVVTMLGCEPGELGDGAEDFDISEKNVWSGGIESEFRNEDGTPSELGESPVYGVTHTSNGNSQLGGLESERTIGEDMYAAVEAVSKDEDGWTAMGGSVADAMMNTGHEEHFGRVEGLMFEDDCLVVVADEFGSEDCQVGVQNSLSQSTLQHPCLWPSDDGINLEWVCGMMSALEQSPENFQSVLSVSLVDKLIDTASSILCKEPNCVEVDCHKEDSRVVVVGDIHGQFRDLLHLFEHAGFPSDNQFYVFNGNYVNRGASGLDVFMVLLAWKVLMPSRVYLLRGNQESKYCTSIWGFEAEVKAKLGDQGEYVYNKCLDCFKELPLASIIANCVYTTHGGLFRSMCTTPSRRSKRKREEKLELGCLEDLSKVERSLIDAPDEGPNILLTDVLWSDPSKEDGLVEKTFRERGLWWGPDCTEAFLKQSKLKLIIRSHEGPDVRADQDELGDMLSGYSLDHAGDSGKLYTLFSAANYSQFDKKRYNNEGVYALLEPPNFQSPSFHSFMAAGRPKVDAYVDNGDKDLVVVGEPDLASVSATGATSLSQTSVPPGSSSEVNFEALGISNPPSCSVMVPDDAGGTQLVQVPKAPVVEGLPLPSDLQEPHKAAYKYFLELIAGLKHMISTREVQSGTNEPTLQKRAWHQIETPQEVNLKPEE</sequence>
<feature type="region of interest" description="Disordered" evidence="4">
    <location>
        <begin position="869"/>
        <end position="899"/>
    </location>
</feature>
<dbReference type="InterPro" id="IPR029052">
    <property type="entry name" value="Metallo-depent_PP-like"/>
</dbReference>
<accession>A0A5N5GCU4</accession>
<dbReference type="SUPFAM" id="SSF56300">
    <property type="entry name" value="Metallo-dependent phosphatases"/>
    <property type="match status" value="1"/>
</dbReference>
<comment type="cofactor">
    <cofactor evidence="1">
        <name>Mn(2+)</name>
        <dbReference type="ChEBI" id="CHEBI:29035"/>
    </cofactor>
</comment>
<dbReference type="AlphaFoldDB" id="A0A5N5GCU4"/>
<evidence type="ECO:0000313" key="7">
    <source>
        <dbReference type="Proteomes" id="UP000327157"/>
    </source>
</evidence>
<dbReference type="Proteomes" id="UP000327157">
    <property type="component" value="Chromosome 9"/>
</dbReference>
<dbReference type="SMART" id="SM00156">
    <property type="entry name" value="PP2Ac"/>
    <property type="match status" value="1"/>
</dbReference>
<dbReference type="InterPro" id="IPR004843">
    <property type="entry name" value="Calcineurin-like_PHP"/>
</dbReference>
<keyword evidence="3" id="KW-0464">Manganese</keyword>
<dbReference type="GO" id="GO:0016787">
    <property type="term" value="F:hydrolase activity"/>
    <property type="evidence" value="ECO:0007669"/>
    <property type="project" value="InterPro"/>
</dbReference>
<evidence type="ECO:0000256" key="1">
    <source>
        <dbReference type="ARBA" id="ARBA00001936"/>
    </source>
</evidence>
<evidence type="ECO:0000256" key="2">
    <source>
        <dbReference type="ARBA" id="ARBA00022723"/>
    </source>
</evidence>
<protein>
    <submittedName>
        <fullName evidence="6">Serine/threonine-protein phosphatase 7 inactive-like protein</fullName>
    </submittedName>
</protein>